<evidence type="ECO:0000313" key="2">
    <source>
        <dbReference type="Proteomes" id="UP000001887"/>
    </source>
</evidence>
<proteinExistence type="predicted"/>
<sequence>MGNVLPTADALLVAAIFSRDLGAIDWAKARLTSEWGAIALASPLYDHEETRFYEKTMGPGLKKCFVAMERLIDPATLPSCKIASNTWEEEGAKLLASGVARPVNIDPGYITEAKLVLATTKDRDHRIYLSQGIFAEVTLHFQAGKWQPRPWTYPDYQRADYHEFFSQCRDYLRSQKIRQRSPD</sequence>
<protein>
    <submittedName>
        <fullName evidence="1">GTP-binding protein</fullName>
    </submittedName>
</protein>
<accession>D2R7X5</accession>
<dbReference type="InterPro" id="IPR025529">
    <property type="entry name" value="DUF4416"/>
</dbReference>
<dbReference type="eggNOG" id="ENOG5032RQK">
    <property type="taxonomic scope" value="Bacteria"/>
</dbReference>
<evidence type="ECO:0000313" key="1">
    <source>
        <dbReference type="EMBL" id="ADB19306.1"/>
    </source>
</evidence>
<dbReference type="AlphaFoldDB" id="D2R7X5"/>
<dbReference type="EMBL" id="CP001848">
    <property type="protein sequence ID" value="ADB19306.1"/>
    <property type="molecule type" value="Genomic_DNA"/>
</dbReference>
<dbReference type="OrthoDB" id="9788989at2"/>
<dbReference type="Pfam" id="PF14385">
    <property type="entry name" value="DUF4416"/>
    <property type="match status" value="1"/>
</dbReference>
<organism evidence="1 2">
    <name type="scientific">Pirellula staleyi (strain ATCC 27377 / DSM 6068 / ICPB 4128)</name>
    <name type="common">Pirella staleyi</name>
    <dbReference type="NCBI Taxonomy" id="530564"/>
    <lineage>
        <taxon>Bacteria</taxon>
        <taxon>Pseudomonadati</taxon>
        <taxon>Planctomycetota</taxon>
        <taxon>Planctomycetia</taxon>
        <taxon>Pirellulales</taxon>
        <taxon>Pirellulaceae</taxon>
        <taxon>Pirellula</taxon>
    </lineage>
</organism>
<name>D2R7X5_PIRSD</name>
<dbReference type="KEGG" id="psl:Psta_4664"/>
<dbReference type="STRING" id="530564.Psta_4664"/>
<reference evidence="1 2" key="1">
    <citation type="journal article" date="2009" name="Stand. Genomic Sci.">
        <title>Complete genome sequence of Pirellula staleyi type strain (ATCC 27377).</title>
        <authorList>
            <person name="Clum A."/>
            <person name="Tindall B.J."/>
            <person name="Sikorski J."/>
            <person name="Ivanova N."/>
            <person name="Mavrommatis K."/>
            <person name="Lucas S."/>
            <person name="Glavina del Rio T."/>
            <person name="Nolan M."/>
            <person name="Chen F."/>
            <person name="Tice H."/>
            <person name="Pitluck S."/>
            <person name="Cheng J.F."/>
            <person name="Chertkov O."/>
            <person name="Brettin T."/>
            <person name="Han C."/>
            <person name="Detter J.C."/>
            <person name="Kuske C."/>
            <person name="Bruce D."/>
            <person name="Goodwin L."/>
            <person name="Ovchinikova G."/>
            <person name="Pati A."/>
            <person name="Mikhailova N."/>
            <person name="Chen A."/>
            <person name="Palaniappan K."/>
            <person name="Land M."/>
            <person name="Hauser L."/>
            <person name="Chang Y.J."/>
            <person name="Jeffries C.D."/>
            <person name="Chain P."/>
            <person name="Rohde M."/>
            <person name="Goker M."/>
            <person name="Bristow J."/>
            <person name="Eisen J.A."/>
            <person name="Markowitz V."/>
            <person name="Hugenholtz P."/>
            <person name="Kyrpides N.C."/>
            <person name="Klenk H.P."/>
            <person name="Lapidus A."/>
        </authorList>
    </citation>
    <scope>NUCLEOTIDE SEQUENCE [LARGE SCALE GENOMIC DNA]</scope>
    <source>
        <strain evidence="2">ATCC 27377 / DSM 6068 / ICPB 4128</strain>
    </source>
</reference>
<dbReference type="HOGENOM" id="CLU_114103_0_0_0"/>
<gene>
    <name evidence="1" type="ordered locus">Psta_4664</name>
</gene>
<dbReference type="Proteomes" id="UP000001887">
    <property type="component" value="Chromosome"/>
</dbReference>
<keyword evidence="2" id="KW-1185">Reference proteome</keyword>